<keyword evidence="2" id="KW-1185">Reference proteome</keyword>
<evidence type="ECO:0000313" key="2">
    <source>
        <dbReference type="Proteomes" id="UP000604475"/>
    </source>
</evidence>
<comment type="caution">
    <text evidence="1">The sequence shown here is derived from an EMBL/GenBank/DDBJ whole genome shotgun (WGS) entry which is preliminary data.</text>
</comment>
<dbReference type="EMBL" id="JAEACQ010000250">
    <property type="protein sequence ID" value="MBL7630467.1"/>
    <property type="molecule type" value="Genomic_DNA"/>
</dbReference>
<reference evidence="1" key="1">
    <citation type="submission" date="2020-12" db="EMBL/GenBank/DDBJ databases">
        <title>Genomic characterization of non-nitrogen-fixing Frankia strains.</title>
        <authorList>
            <person name="Carlos-Shanley C."/>
            <person name="Guerra T."/>
            <person name="Hahn D."/>
        </authorList>
    </citation>
    <scope>NUCLEOTIDE SEQUENCE</scope>
    <source>
        <strain evidence="1">CN6</strain>
    </source>
</reference>
<name>A0A937UQQ3_9ACTN</name>
<dbReference type="RefSeq" id="WP_203003711.1">
    <property type="nucleotide sequence ID" value="NZ_JADWYU010000101.1"/>
</dbReference>
<dbReference type="Proteomes" id="UP000604475">
    <property type="component" value="Unassembled WGS sequence"/>
</dbReference>
<dbReference type="Pfam" id="PF10604">
    <property type="entry name" value="Polyketide_cyc2"/>
    <property type="match status" value="1"/>
</dbReference>
<accession>A0A937UQQ3</accession>
<evidence type="ECO:0000313" key="1">
    <source>
        <dbReference type="EMBL" id="MBL7630467.1"/>
    </source>
</evidence>
<organism evidence="1 2">
    <name type="scientific">Frankia nepalensis</name>
    <dbReference type="NCBI Taxonomy" id="1836974"/>
    <lineage>
        <taxon>Bacteria</taxon>
        <taxon>Bacillati</taxon>
        <taxon>Actinomycetota</taxon>
        <taxon>Actinomycetes</taxon>
        <taxon>Frankiales</taxon>
        <taxon>Frankiaceae</taxon>
        <taxon>Frankia</taxon>
    </lineage>
</organism>
<dbReference type="SUPFAM" id="SSF55961">
    <property type="entry name" value="Bet v1-like"/>
    <property type="match status" value="1"/>
</dbReference>
<dbReference type="InterPro" id="IPR019587">
    <property type="entry name" value="Polyketide_cyclase/dehydratase"/>
</dbReference>
<protein>
    <submittedName>
        <fullName evidence="1">SRPBCC family protein</fullName>
    </submittedName>
</protein>
<dbReference type="InterPro" id="IPR023393">
    <property type="entry name" value="START-like_dom_sf"/>
</dbReference>
<dbReference type="AlphaFoldDB" id="A0A937UQQ3"/>
<proteinExistence type="predicted"/>
<sequence>MYYETSVRIAAPAERVWAVLRDVERWPEWTPTMSQVHRIESAPEYVPGADGPTGELSKGDVVTIKQPRLPTASWTVTAWNPGASFAWTSTNGGTRTVADHQIAPDPDGTSVTVTLSIRQTGPLAGLIALLAGGLTRRYVDTEAASLKSRCEQP</sequence>
<dbReference type="Gene3D" id="3.30.530.20">
    <property type="match status" value="1"/>
</dbReference>
<gene>
    <name evidence="1" type="ORF">I7412_25565</name>
</gene>
<dbReference type="CDD" id="cd08862">
    <property type="entry name" value="SRPBCC_Smu440-like"/>
    <property type="match status" value="1"/>
</dbReference>